<gene>
    <name evidence="4" type="ORF">A9F13_13g01804</name>
</gene>
<dbReference type="Pfam" id="PF07491">
    <property type="entry name" value="PPI_Ypi1"/>
    <property type="match status" value="1"/>
</dbReference>
<reference evidence="4 5" key="1">
    <citation type="submission" date="2017-04" db="EMBL/GenBank/DDBJ databases">
        <title>Draft genome of the yeast Clavispora lusitaniae type strain CBS 6936.</title>
        <authorList>
            <person name="Durrens P."/>
            <person name="Klopp C."/>
            <person name="Biteau N."/>
            <person name="Fitton-Ouhabi V."/>
            <person name="Dementhon K."/>
            <person name="Accoceberry I."/>
            <person name="Sherman D.J."/>
            <person name="Noel T."/>
        </authorList>
    </citation>
    <scope>NUCLEOTIDE SEQUENCE [LARGE SCALE GENOMIC DNA]</scope>
    <source>
        <strain evidence="4 5">CBS 6936</strain>
    </source>
</reference>
<dbReference type="PANTHER" id="PTHR20835">
    <property type="entry name" value="E3 UBIQUITIN-PROTEIN LIGASE PPP1R11-RELATED"/>
    <property type="match status" value="1"/>
</dbReference>
<evidence type="ECO:0000256" key="1">
    <source>
        <dbReference type="ARBA" id="ARBA00005605"/>
    </source>
</evidence>
<feature type="compositionally biased region" description="Polar residues" evidence="3">
    <location>
        <begin position="1"/>
        <end position="14"/>
    </location>
</feature>
<feature type="region of interest" description="Disordered" evidence="3">
    <location>
        <begin position="1"/>
        <end position="52"/>
    </location>
</feature>
<dbReference type="GO" id="GO:0004865">
    <property type="term" value="F:protein serine/threonine phosphatase inhibitor activity"/>
    <property type="evidence" value="ECO:0007669"/>
    <property type="project" value="UniProtKB-UniRule"/>
</dbReference>
<evidence type="ECO:0000256" key="2">
    <source>
        <dbReference type="RuleBase" id="RU367162"/>
    </source>
</evidence>
<protein>
    <recommendedName>
        <fullName evidence="2">Type 1 phosphatases regulator</fullName>
    </recommendedName>
</protein>
<dbReference type="Proteomes" id="UP000195602">
    <property type="component" value="Unassembled WGS sequence"/>
</dbReference>
<name>A0AA91PYD3_CLALS</name>
<evidence type="ECO:0000256" key="3">
    <source>
        <dbReference type="SAM" id="MobiDB-lite"/>
    </source>
</evidence>
<proteinExistence type="inferred from homology"/>
<dbReference type="EMBL" id="LYUB02000013">
    <property type="protein sequence ID" value="OVF07467.1"/>
    <property type="molecule type" value="Genomic_DNA"/>
</dbReference>
<feature type="compositionally biased region" description="Basic residues" evidence="3">
    <location>
        <begin position="42"/>
        <end position="51"/>
    </location>
</feature>
<dbReference type="PANTHER" id="PTHR20835:SF0">
    <property type="entry name" value="E3 UBIQUITIN-PROTEIN LIGASE PPP1R11"/>
    <property type="match status" value="1"/>
</dbReference>
<feature type="compositionally biased region" description="Basic and acidic residues" evidence="3">
    <location>
        <begin position="30"/>
        <end position="41"/>
    </location>
</feature>
<sequence length="133" mass="14962">MSQQAPPQRTEGSSTQTQTQTIVPVPVLHLRSENARTDSKTKQKKKSKARVRWTEDVVDNENMNKKKTKICCIFHPQREFGEESECSSDSSSDSSDSSGDEKETHDKCCEGKGNAYETQPHYKNQSTLPKNAI</sequence>
<dbReference type="AlphaFoldDB" id="A0AA91PYD3"/>
<dbReference type="GO" id="GO:0005634">
    <property type="term" value="C:nucleus"/>
    <property type="evidence" value="ECO:0007669"/>
    <property type="project" value="UniProtKB-SubCell"/>
</dbReference>
<comment type="subcellular location">
    <subcellularLocation>
        <location evidence="2">Nucleus</location>
    </subcellularLocation>
</comment>
<feature type="compositionally biased region" description="Basic and acidic residues" evidence="3">
    <location>
        <begin position="99"/>
        <end position="110"/>
    </location>
</feature>
<accession>A0AA91PYD3</accession>
<evidence type="ECO:0000313" key="4">
    <source>
        <dbReference type="EMBL" id="OVF07467.1"/>
    </source>
</evidence>
<organism evidence="4 5">
    <name type="scientific">Clavispora lusitaniae</name>
    <name type="common">Candida lusitaniae</name>
    <dbReference type="NCBI Taxonomy" id="36911"/>
    <lineage>
        <taxon>Eukaryota</taxon>
        <taxon>Fungi</taxon>
        <taxon>Dikarya</taxon>
        <taxon>Ascomycota</taxon>
        <taxon>Saccharomycotina</taxon>
        <taxon>Pichiomycetes</taxon>
        <taxon>Metschnikowiaceae</taxon>
        <taxon>Clavispora</taxon>
    </lineage>
</organism>
<feature type="compositionally biased region" description="Polar residues" evidence="3">
    <location>
        <begin position="121"/>
        <end position="133"/>
    </location>
</feature>
<comment type="similarity">
    <text evidence="1 2">Belongs to the YPI1 family.</text>
</comment>
<evidence type="ECO:0000313" key="5">
    <source>
        <dbReference type="Proteomes" id="UP000195602"/>
    </source>
</evidence>
<feature type="compositionally biased region" description="Low complexity" evidence="3">
    <location>
        <begin position="87"/>
        <end position="97"/>
    </location>
</feature>
<comment type="function">
    <text evidence="2">Regulator of type 1 phosphatases which maintains protein phosphatase activity under strict control.</text>
</comment>
<dbReference type="KEGG" id="clus:A9F13_13g01804"/>
<feature type="region of interest" description="Disordered" evidence="3">
    <location>
        <begin position="81"/>
        <end position="133"/>
    </location>
</feature>
<dbReference type="OMA" id="SQSHEVE"/>
<dbReference type="InterPro" id="IPR011107">
    <property type="entry name" value="PPI_Ypi1"/>
</dbReference>
<keyword evidence="2" id="KW-0539">Nucleus</keyword>
<dbReference type="GO" id="GO:0008157">
    <property type="term" value="F:protein phosphatase 1 binding"/>
    <property type="evidence" value="ECO:0007669"/>
    <property type="project" value="TreeGrafter"/>
</dbReference>
<comment type="caution">
    <text evidence="4">The sequence shown here is derived from an EMBL/GenBank/DDBJ whole genome shotgun (WGS) entry which is preliminary data.</text>
</comment>